<comment type="caution">
    <text evidence="2">The sequence shown here is derived from an EMBL/GenBank/DDBJ whole genome shotgun (WGS) entry which is preliminary data.</text>
</comment>
<name>A0AAV7MIT4_PLEWA</name>
<proteinExistence type="predicted"/>
<dbReference type="AlphaFoldDB" id="A0AAV7MIT4"/>
<evidence type="ECO:0000256" key="1">
    <source>
        <dbReference type="SAM" id="MobiDB-lite"/>
    </source>
</evidence>
<dbReference type="EMBL" id="JANPWB010000013">
    <property type="protein sequence ID" value="KAJ1103686.1"/>
    <property type="molecule type" value="Genomic_DNA"/>
</dbReference>
<reference evidence="2" key="1">
    <citation type="journal article" date="2022" name="bioRxiv">
        <title>Sequencing and chromosome-scale assembly of the giantPleurodeles waltlgenome.</title>
        <authorList>
            <person name="Brown T."/>
            <person name="Elewa A."/>
            <person name="Iarovenko S."/>
            <person name="Subramanian E."/>
            <person name="Araus A.J."/>
            <person name="Petzold A."/>
            <person name="Susuki M."/>
            <person name="Suzuki K.-i.T."/>
            <person name="Hayashi T."/>
            <person name="Toyoda A."/>
            <person name="Oliveira C."/>
            <person name="Osipova E."/>
            <person name="Leigh N.D."/>
            <person name="Simon A."/>
            <person name="Yun M.H."/>
        </authorList>
    </citation>
    <scope>NUCLEOTIDE SEQUENCE</scope>
    <source>
        <strain evidence="2">20211129_DDA</strain>
        <tissue evidence="2">Liver</tissue>
    </source>
</reference>
<organism evidence="2 3">
    <name type="scientific">Pleurodeles waltl</name>
    <name type="common">Iberian ribbed newt</name>
    <dbReference type="NCBI Taxonomy" id="8319"/>
    <lineage>
        <taxon>Eukaryota</taxon>
        <taxon>Metazoa</taxon>
        <taxon>Chordata</taxon>
        <taxon>Craniata</taxon>
        <taxon>Vertebrata</taxon>
        <taxon>Euteleostomi</taxon>
        <taxon>Amphibia</taxon>
        <taxon>Batrachia</taxon>
        <taxon>Caudata</taxon>
        <taxon>Salamandroidea</taxon>
        <taxon>Salamandridae</taxon>
        <taxon>Pleurodelinae</taxon>
        <taxon>Pleurodeles</taxon>
    </lineage>
</organism>
<sequence length="107" mass="11434">MEKGGPSPISPSHCRVRRRSSRCGSPLLTCGSDVGVSHSLRPRVLHRYSSITGRRPLSDSSRLGQRGLKDAHHRGTRTRTRALPGGAPLSAGNPARFCPSRGLDASP</sequence>
<gene>
    <name evidence="2" type="ORF">NDU88_001107</name>
</gene>
<keyword evidence="3" id="KW-1185">Reference proteome</keyword>
<accession>A0AAV7MIT4</accession>
<feature type="compositionally biased region" description="Basic residues" evidence="1">
    <location>
        <begin position="71"/>
        <end position="80"/>
    </location>
</feature>
<dbReference type="Proteomes" id="UP001066276">
    <property type="component" value="Chromosome 9"/>
</dbReference>
<evidence type="ECO:0000313" key="2">
    <source>
        <dbReference type="EMBL" id="KAJ1103686.1"/>
    </source>
</evidence>
<protein>
    <submittedName>
        <fullName evidence="2">Uncharacterized protein</fullName>
    </submittedName>
</protein>
<evidence type="ECO:0000313" key="3">
    <source>
        <dbReference type="Proteomes" id="UP001066276"/>
    </source>
</evidence>
<feature type="region of interest" description="Disordered" evidence="1">
    <location>
        <begin position="50"/>
        <end position="107"/>
    </location>
</feature>